<evidence type="ECO:0000259" key="4">
    <source>
        <dbReference type="PROSITE" id="PS50525"/>
    </source>
</evidence>
<dbReference type="EMBL" id="MN164622">
    <property type="protein sequence ID" value="QID77678.1"/>
    <property type="molecule type" value="Genomic_RNA"/>
</dbReference>
<keyword evidence="5" id="KW-0696">RNA-directed RNA polymerase</keyword>
<dbReference type="InterPro" id="IPR007099">
    <property type="entry name" value="RNA-dir_pol_NSvirus"/>
</dbReference>
<keyword evidence="5" id="KW-0808">Transferase</keyword>
<dbReference type="Pfam" id="PF04196">
    <property type="entry name" value="Bunya_RdRp"/>
    <property type="match status" value="1"/>
</dbReference>
<feature type="domain" description="RdRp catalytic" evidence="4">
    <location>
        <begin position="1142"/>
        <end position="1358"/>
    </location>
</feature>
<keyword evidence="1" id="KW-0378">Hydrolase</keyword>
<reference evidence="5" key="1">
    <citation type="submission" date="2019-07" db="EMBL/GenBank/DDBJ databases">
        <title>Identification of RNA viruses from the transcriptome of pheromone gland in pink bollworm moth, Pectinophora gossypiella.</title>
        <authorList>
            <person name="Dou X."/>
        </authorList>
    </citation>
    <scope>NUCLEOTIDE SEQUENCE</scope>
</reference>
<accession>A0A6G6C943</accession>
<feature type="region of interest" description="Disordered" evidence="3">
    <location>
        <begin position="1"/>
        <end position="25"/>
    </location>
</feature>
<feature type="region of interest" description="Disordered" evidence="3">
    <location>
        <begin position="1886"/>
        <end position="1907"/>
    </location>
</feature>
<proteinExistence type="inferred from homology"/>
<comment type="similarity">
    <text evidence="2">Belongs to the Bunyavirales RNA polymerase family.</text>
</comment>
<dbReference type="GO" id="GO:0039694">
    <property type="term" value="P:viral RNA genome replication"/>
    <property type="evidence" value="ECO:0007669"/>
    <property type="project" value="InterPro"/>
</dbReference>
<dbReference type="Pfam" id="PF15518">
    <property type="entry name" value="L_protein_N"/>
    <property type="match status" value="1"/>
</dbReference>
<dbReference type="PROSITE" id="PS50525">
    <property type="entry name" value="RDRP_SSRNA_NEG_SEG"/>
    <property type="match status" value="1"/>
</dbReference>
<organism evidence="5">
    <name type="scientific">Pink bollworm virus 3</name>
    <dbReference type="NCBI Taxonomy" id="2713148"/>
    <lineage>
        <taxon>Viruses</taxon>
        <taxon>Riboviria</taxon>
    </lineage>
</organism>
<evidence type="ECO:0000256" key="2">
    <source>
        <dbReference type="ARBA" id="ARBA00034123"/>
    </source>
</evidence>
<dbReference type="GO" id="GO:0016787">
    <property type="term" value="F:hydrolase activity"/>
    <property type="evidence" value="ECO:0007669"/>
    <property type="project" value="UniProtKB-KW"/>
</dbReference>
<protein>
    <submittedName>
        <fullName evidence="5">RNA-dependent RNA polymerase</fullName>
    </submittedName>
</protein>
<sequence length="2502" mass="287061">MSDSSNEESLSSDSRSSSDENERTLTLERDSMLKELKEFIINARESDVQSSMRCQVYRPTNRQMMPPIGNIEPTLDDKGIVSGFKLKITQSDASLRSIKSSKYVMGTKTYPENFPHDYVLKAYIEEGDAKLKDAFPRVDDGGDDLTPDLIEKVGGDQIIVMELATRMSNTPKSMEQAYKEKLIKYRHHLCNREGILNDRVGADPNERKERIMVRFCILVVSLDKVVTNVPLSQDHINELCMRYRFAVGMQPRLAERNLVRVPDSELDSEASKIRMMVSNFDLTKHVSDDDLMKMGFPEYTRDNYVNNIMKPLDEGLFASDMEKLVKKSVAESGLLDPVETPDHFLKVKEKNMQIKMEELRQKKKEYLDKMTNNDFKVSKKRLINYPFLNLLPNGDDSYDGISAVEQSLRESLSEGFISATDDKSSVHSTISEEKKEEELLYLTCWVDAMGSLKEKTGNGNDPERGGCPFDHCDNWQECKAEDERDEGDGSGDEEVERYCHDLESALYHGGVDKAYNDRRSYKRVKIESLDSRQRLLLAAKGVQGKSLSGDEYVKSEREESKKPISFDSSTKDVEDYLSGWVDLSTVVTNESPMSFDAIEDLVTEASKLYSSRNLSMRCMDWVRTASTTKIGLSCYIASSIFLEINASIKQHCKKDEFILKRLREFPVWILIKPTNSASHIFYSILWSTQDSISIFTEDDSRLGTTKVYAREIKLNDDFRCTPFLSVNKSKLPNLCQSFPRLINVMSYAFDDAKLSPIGEGKDGFYSEVFDVSGEDQNLDDLREKESKFKNAFNGSKDARIRKFWKTVLFTLLVSLHNKAEVEEHLTLSRFVFMEGFVEFPAYPNPGKMIEKFSEKIRSRLTIFVIKKLFDLIEHILVKGGFKMRTDEIIGSRRKMTNRQNMRNFFIDEWMDDEGEAINSFYLGYAVDKNQQPESNMTGQLYEKILELEDLFKPEDVGVIGVDEPEDITKVPFHHYSMNLIKGMAQSAGSMISKKYNQDYKAKCEESFLNLYKRKTIFDTMATMKASTEFGPVNESPDSELPKRGKLIKVAKDKIYSGKVFMHEIFMESLMTLLSSMSIYNDLFKKNQHGGLREIYIMNDDTRVIQHFIETCSRSICSLFYSETMTNPDSKVHLLREHSDLAKEKFKGEETRTMCTSDDARKWNQGHYVHKFYVMLCWLLPIEYHEVIRAICLLWQNKKILINEDLLICFKKNPDARFRSEILNKMKDVYRGEAEPTHWMENGSRYIKVRTGMMQGILHYTSSLFHTIVNEFIREKSTKIIQEVVANDPEGFLKNSERMRGAKGKTSSKYSEPVITVMQSSDDSAMIITGPVFDGLSVHIMSYLCLMCFKLKHNLGASVGIYLSPKSTTNTMNILEFNSVWYFLGNRFQPYIKQCLASLTISEHSNLLMRMMENYNSITSALENGASSLNCYGQQIAQAYQHYFFIGATMTHNFLHYSKMMLQLRLPTLGFFLMDHPSVCGIPGFECLHYMLAKMTEVKHYYKRVFEKCAKVKDLEEKRRVINEDTVAPNLHNSICQINHGQNSKLSRLKEFMDLPEDWLETVNADPAPLVRRANNSDEAKLKVAAKLHTPGISSSFNSPSSFSNIAAESVYILTSKCNVIQSPSSMMDMSDYKDILTASANKKWLAEREAAKRTKETILGAKGGEKLRGKEGLLVSAESSEEKSDKMGRVKKFSLLSIVQKMIVEKEALLVELKMMRDEDRMIEEEESQSYLRSCFAKHEDYNLIIDNVNAIRDINLYRDDKTLRNRFLSVKVSAGTLDESLKPYDIVVMKLLGERSIKDHRAAEYSWRLLKKKYTWLKDNWEETLLASPFTDAIQLLNFLSRLDKSAREVRLQGVSMFELVPGDQITNLIGCNLSRGFSTKIERTDVGEESSKEGGDGENDADHDTKQFWRQKNQVTVRIGSHYLMMCSLLPMSPEAKNDCLLNISDKVVCNDTLVSKRLRAFNILFGFSSGQYSAKKVLQMCEEKNIGLIGGYTTPQKFDAVTMQYYDYGVWEGAYEGTGIKILIISRRTSDEIPASELVERKKKAEERNTDVEGGFRIKLRHRVKNFVAKIITSKEIPPKELSSLMERWCETNHVTNDCTWNRTEYMQYQRNKLGLKWSKSTVYKADMQEEPGEVMVGYLNNFNYSPKVGTEVIGARVFIDRNYKKIRMMLDAITDEDMVVSCSEKGTFRLNLKTARGEDEVGMKMDQGRGYRETSKRSRTSFTILSITPSVKDLLDKYSLLHHKKIKFGDPLLDKWTDRSPLTREESVNLLSGIVNPCWSDPCEAKDSGIDGKKIIAMARSMLSRWLIKKDVKKALYVESSGEENVDRRTTIIVEETKLNTGVSTNEWLLTEVGKMKGYVLELWNDKMKSEAEKSGEEGFNGKARLKEWLIDQQEMLYEFDSSVEVGGSRVEMMDREDIVCNHPLFHAFFSSVTIDDWVTMLKANTLPSRLREEKLIFEELLSTEDVRVVLKEIVPSGPQHFPMLRQKKAPKKKFVTE</sequence>
<evidence type="ECO:0000256" key="1">
    <source>
        <dbReference type="ARBA" id="ARBA00022801"/>
    </source>
</evidence>
<dbReference type="GO" id="GO:0006351">
    <property type="term" value="P:DNA-templated transcription"/>
    <property type="evidence" value="ECO:0007669"/>
    <property type="project" value="InterPro"/>
</dbReference>
<evidence type="ECO:0000313" key="5">
    <source>
        <dbReference type="EMBL" id="QID77678.1"/>
    </source>
</evidence>
<dbReference type="InterPro" id="IPR029124">
    <property type="entry name" value="L_protein_N"/>
</dbReference>
<feature type="compositionally biased region" description="Basic and acidic residues" evidence="3">
    <location>
        <begin position="16"/>
        <end position="25"/>
    </location>
</feature>
<dbReference type="InterPro" id="IPR007322">
    <property type="entry name" value="RNA_pol_bunyavir"/>
</dbReference>
<keyword evidence="5" id="KW-0548">Nucleotidyltransferase</keyword>
<dbReference type="GO" id="GO:0003968">
    <property type="term" value="F:RNA-directed RNA polymerase activity"/>
    <property type="evidence" value="ECO:0007669"/>
    <property type="project" value="UniProtKB-KW"/>
</dbReference>
<feature type="compositionally biased region" description="Low complexity" evidence="3">
    <location>
        <begin position="1"/>
        <end position="15"/>
    </location>
</feature>
<evidence type="ECO:0000256" key="3">
    <source>
        <dbReference type="SAM" id="MobiDB-lite"/>
    </source>
</evidence>
<name>A0A6G6C943_9VIRU</name>